<proteinExistence type="inferred from homology"/>
<dbReference type="Pfam" id="PF14648">
    <property type="entry name" value="FAM91_C"/>
    <property type="match status" value="2"/>
</dbReference>
<feature type="domain" description="FAM91 C-terminal" evidence="2">
    <location>
        <begin position="1"/>
        <end position="281"/>
    </location>
</feature>
<dbReference type="PANTHER" id="PTHR28441">
    <property type="entry name" value="PROTEIN FAM91A1"/>
    <property type="match status" value="1"/>
</dbReference>
<name>A0A1Y3AYY2_EURMA</name>
<keyword evidence="4" id="KW-1185">Reference proteome</keyword>
<comment type="caution">
    <text evidence="3">The sequence shown here is derived from an EMBL/GenBank/DDBJ whole genome shotgun (WGS) entry which is preliminary data.</text>
</comment>
<dbReference type="EMBL" id="MUJZ01050345">
    <property type="protein sequence ID" value="OTF73739.1"/>
    <property type="molecule type" value="Genomic_DNA"/>
</dbReference>
<evidence type="ECO:0000313" key="3">
    <source>
        <dbReference type="EMBL" id="OTF73739.1"/>
    </source>
</evidence>
<evidence type="ECO:0000256" key="1">
    <source>
        <dbReference type="ARBA" id="ARBA00010319"/>
    </source>
</evidence>
<dbReference type="InterPro" id="IPR039199">
    <property type="entry name" value="FAM91"/>
</dbReference>
<dbReference type="PANTHER" id="PTHR28441:SF2">
    <property type="entry name" value="PROTEIN FAM91A1"/>
    <property type="match status" value="1"/>
</dbReference>
<organism evidence="3 4">
    <name type="scientific">Euroglyphus maynei</name>
    <name type="common">Mayne's house dust mite</name>
    <dbReference type="NCBI Taxonomy" id="6958"/>
    <lineage>
        <taxon>Eukaryota</taxon>
        <taxon>Metazoa</taxon>
        <taxon>Ecdysozoa</taxon>
        <taxon>Arthropoda</taxon>
        <taxon>Chelicerata</taxon>
        <taxon>Arachnida</taxon>
        <taxon>Acari</taxon>
        <taxon>Acariformes</taxon>
        <taxon>Sarcoptiformes</taxon>
        <taxon>Astigmata</taxon>
        <taxon>Psoroptidia</taxon>
        <taxon>Analgoidea</taxon>
        <taxon>Pyroglyphidae</taxon>
        <taxon>Pyroglyphinae</taxon>
        <taxon>Euroglyphus</taxon>
    </lineage>
</organism>
<accession>A0A1Y3AYY2</accession>
<dbReference type="AlphaFoldDB" id="A0A1Y3AYY2"/>
<sequence>MGNLTPGLKSHAVTMFEVGKLSDESMENFVSELGKIEEFAIDDEGGEAERYFLHAILLCQTIQFLRHNFDLTKDLIDNDTSEHSQKGLGLDLIRCESLLNLDQDSCERLLMRNYELLISVAPLSNETQIFTSEMIPYFGASSLVNSIWFKLYLYSITNSGPVSYLISKGVRLTRLPETLYNYDFVMLTPWGRDSTVISISNALIAINETTIFNPVLIQAYPQNNYKLSESELVHIPLPLLDDGEKDEHVCLKFIKHPAIEKMREHINLNRICGYLTLIKYHKPFCCSVDHLDLDEWCIYDCHFGIPLFDRQLNNDVCNRIHFNRLFDKEKFN</sequence>
<comment type="similarity">
    <text evidence="1">Belongs to the FAM91 family.</text>
</comment>
<feature type="domain" description="FAM91 C-terminal" evidence="2">
    <location>
        <begin position="291"/>
        <end position="330"/>
    </location>
</feature>
<dbReference type="InterPro" id="IPR028097">
    <property type="entry name" value="FAM91_C_dom"/>
</dbReference>
<gene>
    <name evidence="3" type="ORF">BLA29_004621</name>
</gene>
<evidence type="ECO:0000259" key="2">
    <source>
        <dbReference type="Pfam" id="PF14648"/>
    </source>
</evidence>
<dbReference type="Proteomes" id="UP000194236">
    <property type="component" value="Unassembled WGS sequence"/>
</dbReference>
<dbReference type="OrthoDB" id="275996at2759"/>
<reference evidence="3 4" key="1">
    <citation type="submission" date="2017-03" db="EMBL/GenBank/DDBJ databases">
        <title>Genome Survey of Euroglyphus maynei.</title>
        <authorList>
            <person name="Arlian L.G."/>
            <person name="Morgan M.S."/>
            <person name="Rider S.D."/>
        </authorList>
    </citation>
    <scope>NUCLEOTIDE SEQUENCE [LARGE SCALE GENOMIC DNA]</scope>
    <source>
        <strain evidence="3">Arlian Lab</strain>
        <tissue evidence="3">Whole body</tissue>
    </source>
</reference>
<protein>
    <submittedName>
        <fullName evidence="3">FAM91A1-like protein</fullName>
    </submittedName>
</protein>
<evidence type="ECO:0000313" key="4">
    <source>
        <dbReference type="Proteomes" id="UP000194236"/>
    </source>
</evidence>